<evidence type="ECO:0000313" key="1">
    <source>
        <dbReference type="EMBL" id="MCX4232039.1"/>
    </source>
</evidence>
<evidence type="ECO:0000313" key="2">
    <source>
        <dbReference type="Proteomes" id="UP001165590"/>
    </source>
</evidence>
<dbReference type="EMBL" id="JAIFZO010000002">
    <property type="protein sequence ID" value="MCX4232039.1"/>
    <property type="molecule type" value="Genomic_DNA"/>
</dbReference>
<name>A0ABT3UZ88_9ACTN</name>
<protein>
    <submittedName>
        <fullName evidence="1">Uncharacterized protein</fullName>
    </submittedName>
</protein>
<keyword evidence="2" id="KW-1185">Reference proteome</keyword>
<comment type="caution">
    <text evidence="1">The sequence shown here is derived from an EMBL/GenBank/DDBJ whole genome shotgun (WGS) entry which is preliminary data.</text>
</comment>
<accession>A0ABT3UZ88</accession>
<sequence>MKIGKREELTLDEKRHHIWDRRINGVDYRFVHVWESRTCEQRLSVHRLDVTADAWTEVHCFTR</sequence>
<organism evidence="1 2">
    <name type="scientific">Streptomyces ortus</name>
    <dbReference type="NCBI Taxonomy" id="2867268"/>
    <lineage>
        <taxon>Bacteria</taxon>
        <taxon>Bacillati</taxon>
        <taxon>Actinomycetota</taxon>
        <taxon>Actinomycetes</taxon>
        <taxon>Kitasatosporales</taxon>
        <taxon>Streptomycetaceae</taxon>
        <taxon>Streptomyces</taxon>
    </lineage>
</organism>
<gene>
    <name evidence="1" type="ORF">K3769_04435</name>
</gene>
<reference evidence="1" key="1">
    <citation type="journal article" date="2022" name="bioRxiv">
        <title>Discovery and biosynthetic assessment of Streptomyces ortus sp nov. isolated from a deep-sea sponge.</title>
        <authorList>
            <person name="Williams S.E."/>
        </authorList>
    </citation>
    <scope>NUCLEOTIDE SEQUENCE</scope>
    <source>
        <strain evidence="1">A15ISP2-DRY2</strain>
    </source>
</reference>
<dbReference type="Proteomes" id="UP001165590">
    <property type="component" value="Unassembled WGS sequence"/>
</dbReference>
<proteinExistence type="predicted"/>
<dbReference type="RefSeq" id="WP_267025142.1">
    <property type="nucleotide sequence ID" value="NZ_JAIFZO010000002.1"/>
</dbReference>